<keyword evidence="2" id="KW-1185">Reference proteome</keyword>
<accession>A0ACD3A6M5</accession>
<evidence type="ECO:0000313" key="1">
    <source>
        <dbReference type="EMBL" id="TFK61055.1"/>
    </source>
</evidence>
<proteinExistence type="predicted"/>
<dbReference type="EMBL" id="ML208700">
    <property type="protein sequence ID" value="TFK61055.1"/>
    <property type="molecule type" value="Genomic_DNA"/>
</dbReference>
<protein>
    <submittedName>
        <fullName evidence="1">Uncharacterized protein</fullName>
    </submittedName>
</protein>
<reference evidence="1 2" key="1">
    <citation type="journal article" date="2019" name="Nat. Ecol. Evol.">
        <title>Megaphylogeny resolves global patterns of mushroom evolution.</title>
        <authorList>
            <person name="Varga T."/>
            <person name="Krizsan K."/>
            <person name="Foldi C."/>
            <person name="Dima B."/>
            <person name="Sanchez-Garcia M."/>
            <person name="Sanchez-Ramirez S."/>
            <person name="Szollosi G.J."/>
            <person name="Szarkandi J.G."/>
            <person name="Papp V."/>
            <person name="Albert L."/>
            <person name="Andreopoulos W."/>
            <person name="Angelini C."/>
            <person name="Antonin V."/>
            <person name="Barry K.W."/>
            <person name="Bougher N.L."/>
            <person name="Buchanan P."/>
            <person name="Buyck B."/>
            <person name="Bense V."/>
            <person name="Catcheside P."/>
            <person name="Chovatia M."/>
            <person name="Cooper J."/>
            <person name="Damon W."/>
            <person name="Desjardin D."/>
            <person name="Finy P."/>
            <person name="Geml J."/>
            <person name="Haridas S."/>
            <person name="Hughes K."/>
            <person name="Justo A."/>
            <person name="Karasinski D."/>
            <person name="Kautmanova I."/>
            <person name="Kiss B."/>
            <person name="Kocsube S."/>
            <person name="Kotiranta H."/>
            <person name="LaButti K.M."/>
            <person name="Lechner B.E."/>
            <person name="Liimatainen K."/>
            <person name="Lipzen A."/>
            <person name="Lukacs Z."/>
            <person name="Mihaltcheva S."/>
            <person name="Morgado L.N."/>
            <person name="Niskanen T."/>
            <person name="Noordeloos M.E."/>
            <person name="Ohm R.A."/>
            <person name="Ortiz-Santana B."/>
            <person name="Ovrebo C."/>
            <person name="Racz N."/>
            <person name="Riley R."/>
            <person name="Savchenko A."/>
            <person name="Shiryaev A."/>
            <person name="Soop K."/>
            <person name="Spirin V."/>
            <person name="Szebenyi C."/>
            <person name="Tomsovsky M."/>
            <person name="Tulloss R.E."/>
            <person name="Uehling J."/>
            <person name="Grigoriev I.V."/>
            <person name="Vagvolgyi C."/>
            <person name="Papp T."/>
            <person name="Martin F.M."/>
            <person name="Miettinen O."/>
            <person name="Hibbett D.S."/>
            <person name="Nagy L.G."/>
        </authorList>
    </citation>
    <scope>NUCLEOTIDE SEQUENCE [LARGE SCALE GENOMIC DNA]</scope>
    <source>
        <strain evidence="1 2">NL-1719</strain>
    </source>
</reference>
<name>A0ACD3A6M5_9AGAR</name>
<gene>
    <name evidence="1" type="ORF">BDN72DRAFT_828546</name>
</gene>
<dbReference type="Proteomes" id="UP000308600">
    <property type="component" value="Unassembled WGS sequence"/>
</dbReference>
<organism evidence="1 2">
    <name type="scientific">Pluteus cervinus</name>
    <dbReference type="NCBI Taxonomy" id="181527"/>
    <lineage>
        <taxon>Eukaryota</taxon>
        <taxon>Fungi</taxon>
        <taxon>Dikarya</taxon>
        <taxon>Basidiomycota</taxon>
        <taxon>Agaricomycotina</taxon>
        <taxon>Agaricomycetes</taxon>
        <taxon>Agaricomycetidae</taxon>
        <taxon>Agaricales</taxon>
        <taxon>Pluteineae</taxon>
        <taxon>Pluteaceae</taxon>
        <taxon>Pluteus</taxon>
    </lineage>
</organism>
<evidence type="ECO:0000313" key="2">
    <source>
        <dbReference type="Proteomes" id="UP000308600"/>
    </source>
</evidence>
<sequence length="391" mass="44420">MQPDIPADQQHHRFFFAEEFITLKVDTIYFKLPTFILKKHSKKLQQVIDQAQGVGLDSSFALLLKGISAVDLERFLGLLFPTEYGQYDATSFDEWASILKVSHLWEFKAIFKLALQKIKPLSASVDKVVLGKAYNIPEWATEGRVQLCRRDEPITLEEAIRMGMEEVVNISKTRHHIRPSEMSPETQDSTIRSLLSGERPRKTGAHEIPTRPNALQDPTVPTTTTSFNMFCNQNQKNETVSRALDFRKQRHVLKNQLAVLNEQKAEHLATSDGNVLTEEIEELVLQIDRVEDGYVDLYKGRGKYKGWSGSHSLTIDKFDNVRGSVESKLTTCLHPDAPTRSLKITFSPSCKKKRQGTTNSPTMEQETLDLLKRYDLDFGIDETGIITVQVP</sequence>